<proteinExistence type="predicted"/>
<dbReference type="InterPro" id="IPR050942">
    <property type="entry name" value="F-box_BR-signaling"/>
</dbReference>
<gene>
    <name evidence="2" type="ORF">HID58_077990</name>
</gene>
<dbReference type="InterPro" id="IPR011047">
    <property type="entry name" value="Quinoprotein_ADH-like_sf"/>
</dbReference>
<evidence type="ECO:0000259" key="1">
    <source>
        <dbReference type="SMART" id="SM00256"/>
    </source>
</evidence>
<accession>A0ABQ7YS73</accession>
<protein>
    <recommendedName>
        <fullName evidence="1">F-box domain-containing protein</fullName>
    </recommendedName>
</protein>
<feature type="domain" description="F-box" evidence="1">
    <location>
        <begin position="31"/>
        <end position="71"/>
    </location>
</feature>
<dbReference type="Gene3D" id="1.20.1280.50">
    <property type="match status" value="1"/>
</dbReference>
<comment type="caution">
    <text evidence="2">The sequence shown here is derived from an EMBL/GenBank/DDBJ whole genome shotgun (WGS) entry which is preliminary data.</text>
</comment>
<dbReference type="InterPro" id="IPR001810">
    <property type="entry name" value="F-box_dom"/>
</dbReference>
<dbReference type="SUPFAM" id="SSF81383">
    <property type="entry name" value="F-box domain"/>
    <property type="match status" value="1"/>
</dbReference>
<dbReference type="Pfam" id="PF00646">
    <property type="entry name" value="F-box"/>
    <property type="match status" value="1"/>
</dbReference>
<dbReference type="Pfam" id="PF03478">
    <property type="entry name" value="Beta-prop_KIB1-4"/>
    <property type="match status" value="5"/>
</dbReference>
<name>A0ABQ7YS73_BRANA</name>
<dbReference type="InterPro" id="IPR036047">
    <property type="entry name" value="F-box-like_dom_sf"/>
</dbReference>
<dbReference type="PANTHER" id="PTHR44259:SF26">
    <property type="entry name" value="F-BOX FAMILY PROTEIN-LIKE PROTEIN"/>
    <property type="match status" value="1"/>
</dbReference>
<organism evidence="2 3">
    <name type="scientific">Brassica napus</name>
    <name type="common">Rape</name>
    <dbReference type="NCBI Taxonomy" id="3708"/>
    <lineage>
        <taxon>Eukaryota</taxon>
        <taxon>Viridiplantae</taxon>
        <taxon>Streptophyta</taxon>
        <taxon>Embryophyta</taxon>
        <taxon>Tracheophyta</taxon>
        <taxon>Spermatophyta</taxon>
        <taxon>Magnoliopsida</taxon>
        <taxon>eudicotyledons</taxon>
        <taxon>Gunneridae</taxon>
        <taxon>Pentapetalae</taxon>
        <taxon>rosids</taxon>
        <taxon>malvids</taxon>
        <taxon>Brassicales</taxon>
        <taxon>Brassicaceae</taxon>
        <taxon>Brassiceae</taxon>
        <taxon>Brassica</taxon>
    </lineage>
</organism>
<dbReference type="InterPro" id="IPR005174">
    <property type="entry name" value="KIB1-4_b-propeller"/>
</dbReference>
<evidence type="ECO:0000313" key="3">
    <source>
        <dbReference type="Proteomes" id="UP000824890"/>
    </source>
</evidence>
<reference evidence="2 3" key="1">
    <citation type="submission" date="2021-05" db="EMBL/GenBank/DDBJ databases">
        <title>Genome Assembly of Synthetic Allotetraploid Brassica napus Reveals Homoeologous Exchanges between Subgenomes.</title>
        <authorList>
            <person name="Davis J.T."/>
        </authorList>
    </citation>
    <scope>NUCLEOTIDE SEQUENCE [LARGE SCALE GENOMIC DNA]</scope>
    <source>
        <strain evidence="3">cv. Da-Ae</strain>
        <tissue evidence="2">Seedling</tissue>
    </source>
</reference>
<dbReference type="Proteomes" id="UP000824890">
    <property type="component" value="Unassembled WGS sequence"/>
</dbReference>
<dbReference type="EMBL" id="JAGKQM010000017">
    <property type="protein sequence ID" value="KAH0870968.1"/>
    <property type="molecule type" value="Genomic_DNA"/>
</dbReference>
<evidence type="ECO:0000313" key="2">
    <source>
        <dbReference type="EMBL" id="KAH0870968.1"/>
    </source>
</evidence>
<dbReference type="SUPFAM" id="SSF50998">
    <property type="entry name" value="Quinoprotein alcohol dehydrogenase-like"/>
    <property type="match status" value="1"/>
</dbReference>
<dbReference type="PANTHER" id="PTHR44259">
    <property type="entry name" value="OS07G0183000 PROTEIN-RELATED"/>
    <property type="match status" value="1"/>
</dbReference>
<dbReference type="SMART" id="SM00256">
    <property type="entry name" value="FBOX"/>
    <property type="match status" value="1"/>
</dbReference>
<keyword evidence="3" id="KW-1185">Reference proteome</keyword>
<sequence>MSFSVRLILQYYQGYAPKVLNPNTAKSWYDLPFDLLNLIFERLSIADFQRAKSVCSSWLSSSRQCVPKNNVPWVLLSPQNNQTNSFMLFNPEEKDKLYKTQLDLGLEFANSSCIKTFGSWLLMQNLQLNLYIVNLFTHEMITLPLVESLLGMTEVERILDNEFRIKSNNGHMSTKICTYDLLCSGLTRKQKIIQETTRGIKFPNLQVALTWFTRITIFTCQSTPKKSKSSIFLERFHNRLFHIKPVLLLTKDIVSYFLYRLINNRRPRPGIWSFRLYKVYSLGFFKNDEEIRSLGDEAMILDLGITVLANDNDGIRRNTIYFSRSKKTNSIFLFDLETGKMEKLHKFDCSSVQLSSKRWFLPKFTGAKKIKTPFKSRIKLEIVPSRTNNIRLGYGKPQNTMNQAIQLEFSGSIFDSTIYSYYGLPDMFLLSISSEIITALKLSMHSCISTVIGRVVNSYVRRRRLGVLLRLTPGCVCQVYSDKRQPGRVVGSDMILDPIQHLSKYLIISSTRFYFWKRKGHILFRSSYSTIVSERDVSPRVLDHRCIKNCGPKPYKTNDKFTVLAMKKKLNLIIKRFRGYIAMKKKLNPNSHKRLRGNTAMKKKLNPNSHKYLIGDTSKSWSDLTFDLLNLVFESLSFADFQLAKSLTLYIVNLFTHERINLPPVKSQFGMTKIQSPVFWIDEKTKDHTGDNSWNKIPKTSGCLDMVYKDHKLYLSSYSNNVKIFDFSGEVPQRIVVEEKHIVPPLVLFKPIDCLRAHRSSIVATNIIVRVTGDVLEVVKMWEPRCRSWSFCLYKVYSLGFTKHERVHSLGDEAMLLDLGITVLANDNAGISRNSIYFSDCNNANNVSLFNLKTSKMEKSHKFDCSSVQLSSSRWFLPNKLYKTQDLGLEFANSTCMKTYGRWLLMQNLQLNLYIVNLFTHERINLPPVKSQFGMTKIQSPVFWIDEKTKDHVVSWARSKKCVVYSKTGDNSWNKIPKTSGCLDMVYKDHKLYFSSYSNNDLEKFTNKFFTKHEQVHSLGDEAMLLDLGITVLANDNDGISRNSIYFSDCKNANNVFLFNLKTWKMEKLHKFDCSSVQLSSSRWFLPSNSQRHV</sequence>